<sequence length="67" mass="7638">IPVLKVNPSDDHWLNKDFRVNKRDAEIQVGSRCSETAQIFSSPMSDTILCICGEHARKRCTRLYAES</sequence>
<name>A0A9N9FTC0_9GLOM</name>
<dbReference type="EMBL" id="CAJVPJ010000782">
    <property type="protein sequence ID" value="CAG8556102.1"/>
    <property type="molecule type" value="Genomic_DNA"/>
</dbReference>
<accession>A0A9N9FTC0</accession>
<evidence type="ECO:0000313" key="1">
    <source>
        <dbReference type="EMBL" id="CAG8556102.1"/>
    </source>
</evidence>
<dbReference type="Proteomes" id="UP000789572">
    <property type="component" value="Unassembled WGS sequence"/>
</dbReference>
<organism evidence="1 2">
    <name type="scientific">Paraglomus occultum</name>
    <dbReference type="NCBI Taxonomy" id="144539"/>
    <lineage>
        <taxon>Eukaryota</taxon>
        <taxon>Fungi</taxon>
        <taxon>Fungi incertae sedis</taxon>
        <taxon>Mucoromycota</taxon>
        <taxon>Glomeromycotina</taxon>
        <taxon>Glomeromycetes</taxon>
        <taxon>Paraglomerales</taxon>
        <taxon>Paraglomeraceae</taxon>
        <taxon>Paraglomus</taxon>
    </lineage>
</organism>
<protein>
    <submittedName>
        <fullName evidence="1">7214_t:CDS:1</fullName>
    </submittedName>
</protein>
<comment type="caution">
    <text evidence="1">The sequence shown here is derived from an EMBL/GenBank/DDBJ whole genome shotgun (WGS) entry which is preliminary data.</text>
</comment>
<reference evidence="1" key="1">
    <citation type="submission" date="2021-06" db="EMBL/GenBank/DDBJ databases">
        <authorList>
            <person name="Kallberg Y."/>
            <person name="Tangrot J."/>
            <person name="Rosling A."/>
        </authorList>
    </citation>
    <scope>NUCLEOTIDE SEQUENCE</scope>
    <source>
        <strain evidence="1">IA702</strain>
    </source>
</reference>
<keyword evidence="2" id="KW-1185">Reference proteome</keyword>
<proteinExistence type="predicted"/>
<evidence type="ECO:0000313" key="2">
    <source>
        <dbReference type="Proteomes" id="UP000789572"/>
    </source>
</evidence>
<gene>
    <name evidence="1" type="ORF">POCULU_LOCUS5272</name>
</gene>
<feature type="non-terminal residue" evidence="1">
    <location>
        <position position="1"/>
    </location>
</feature>
<dbReference type="AlphaFoldDB" id="A0A9N9FTC0"/>